<dbReference type="InterPro" id="IPR036458">
    <property type="entry name" value="Na:dicarbo_symporter_sf"/>
</dbReference>
<protein>
    <submittedName>
        <fullName evidence="8">Glutamate-aspartate carrier protein</fullName>
    </submittedName>
</protein>
<evidence type="ECO:0000256" key="3">
    <source>
        <dbReference type="ARBA" id="ARBA00022692"/>
    </source>
</evidence>
<dbReference type="SUPFAM" id="SSF118215">
    <property type="entry name" value="Proton glutamate symport protein"/>
    <property type="match status" value="1"/>
</dbReference>
<dbReference type="Proteomes" id="UP001432180">
    <property type="component" value="Chromosome"/>
</dbReference>
<evidence type="ECO:0000256" key="4">
    <source>
        <dbReference type="ARBA" id="ARBA00022989"/>
    </source>
</evidence>
<gene>
    <name evidence="8" type="primary">gltT_2</name>
    <name evidence="8" type="ORF">Thiowin_03289</name>
</gene>
<feature type="transmembrane region" description="Helical" evidence="7">
    <location>
        <begin position="40"/>
        <end position="64"/>
    </location>
</feature>
<keyword evidence="3 7" id="KW-0812">Transmembrane</keyword>
<dbReference type="InterPro" id="IPR001991">
    <property type="entry name" value="Na-dicarboxylate_symporter"/>
</dbReference>
<evidence type="ECO:0000256" key="5">
    <source>
        <dbReference type="ARBA" id="ARBA00023136"/>
    </source>
</evidence>
<feature type="compositionally biased region" description="Low complexity" evidence="6">
    <location>
        <begin position="437"/>
        <end position="450"/>
    </location>
</feature>
<evidence type="ECO:0000256" key="1">
    <source>
        <dbReference type="ARBA" id="ARBA00004141"/>
    </source>
</evidence>
<keyword evidence="2" id="KW-0813">Transport</keyword>
<feature type="transmembrane region" description="Helical" evidence="7">
    <location>
        <begin position="307"/>
        <end position="325"/>
    </location>
</feature>
<feature type="transmembrane region" description="Helical" evidence="7">
    <location>
        <begin position="331"/>
        <end position="357"/>
    </location>
</feature>
<organism evidence="8 9">
    <name type="scientific">Thiorhodovibrio winogradskyi</name>
    <dbReference type="NCBI Taxonomy" id="77007"/>
    <lineage>
        <taxon>Bacteria</taxon>
        <taxon>Pseudomonadati</taxon>
        <taxon>Pseudomonadota</taxon>
        <taxon>Gammaproteobacteria</taxon>
        <taxon>Chromatiales</taxon>
        <taxon>Chromatiaceae</taxon>
        <taxon>Thiorhodovibrio</taxon>
    </lineage>
</organism>
<keyword evidence="5 7" id="KW-0472">Membrane</keyword>
<comment type="subcellular location">
    <subcellularLocation>
        <location evidence="1">Membrane</location>
        <topology evidence="1">Multi-pass membrane protein</topology>
    </subcellularLocation>
</comment>
<dbReference type="PANTHER" id="PTHR42865:SF10">
    <property type="entry name" value="SODIUM:DICARBOXYLATE SYMPORTER FAMILY PROTEIN"/>
    <property type="match status" value="1"/>
</dbReference>
<feature type="transmembrane region" description="Helical" evidence="7">
    <location>
        <begin position="150"/>
        <end position="168"/>
    </location>
</feature>
<evidence type="ECO:0000313" key="9">
    <source>
        <dbReference type="Proteomes" id="UP001432180"/>
    </source>
</evidence>
<dbReference type="PRINTS" id="PR00173">
    <property type="entry name" value="EDTRNSPORT"/>
</dbReference>
<keyword evidence="9" id="KW-1185">Reference proteome</keyword>
<feature type="transmembrane region" description="Helical" evidence="7">
    <location>
        <begin position="76"/>
        <end position="99"/>
    </location>
</feature>
<sequence length="450" mass="47370">MLKRLLTDPKSVLVAVAGGFLIGLFAKPVGAALYPIGSLYIAFLSMCLLPILITAIVIGIAGLLQDPSTRPLFKPMAGLYALGLVIPCLVGIGIALLLAPGTGLGPGAEESIGALIIASPAAGKAEGGVLSFLAQVIPTNPFEALSTNQVMSIVFVSLCLGLALGVGKRETAEPALNFFKSINEAFMQLFRWAIVLLAPGLLLFISGLVAQIDARVLLALTKFVVAFYIGGLILMAVYLLLFWLAVRGPIIATLAKLSNPNVLAFMTNNPIVALPATLHTLEKDYGVDPRVPDLVIPFGIFANQHGAVFLLSFLTVFLAQIYVIDLGLQDYVIIAIGSIIAGATAVGGGEIFAALHGGLQVDYFMRRHPATAIYVAIDPSIRQSSDIRIAVRPDAPNLLRWVDLYLANHVGMLEDAEIVQRYLGQDQAPSSAPPSGPSSGPAPEASSESQ</sequence>
<feature type="region of interest" description="Disordered" evidence="6">
    <location>
        <begin position="424"/>
        <end position="450"/>
    </location>
</feature>
<dbReference type="Pfam" id="PF00375">
    <property type="entry name" value="SDF"/>
    <property type="match status" value="1"/>
</dbReference>
<evidence type="ECO:0000256" key="2">
    <source>
        <dbReference type="ARBA" id="ARBA00022448"/>
    </source>
</evidence>
<dbReference type="EMBL" id="CP121472">
    <property type="protein sequence ID" value="WPL18228.1"/>
    <property type="molecule type" value="Genomic_DNA"/>
</dbReference>
<reference evidence="8 9" key="1">
    <citation type="journal article" date="2023" name="Microorganisms">
        <title>Thiorhodovibrio frisius and Trv. litoralis spp. nov., Two Novel Members from a Clade of Fastidious Purple Sulfur Bacteria That Exhibit Unique Red-Shifted Light-Harvesting Capabilities.</title>
        <authorList>
            <person name="Methner A."/>
            <person name="Kuzyk S.B."/>
            <person name="Petersen J."/>
            <person name="Bauer S."/>
            <person name="Brinkmann H."/>
            <person name="Sichau K."/>
            <person name="Wanner G."/>
            <person name="Wolf J."/>
            <person name="Neumann-Schaal M."/>
            <person name="Henke P."/>
            <person name="Tank M."/>
            <person name="Sproer C."/>
            <person name="Bunk B."/>
            <person name="Overmann J."/>
        </authorList>
    </citation>
    <scope>NUCLEOTIDE SEQUENCE [LARGE SCALE GENOMIC DNA]</scope>
    <source>
        <strain evidence="8 9">DSM 6702</strain>
    </source>
</reference>
<evidence type="ECO:0000313" key="8">
    <source>
        <dbReference type="EMBL" id="WPL18228.1"/>
    </source>
</evidence>
<name>A0ABZ0SC29_9GAMM</name>
<dbReference type="Gene3D" id="1.10.3860.10">
    <property type="entry name" value="Sodium:dicarboxylate symporter"/>
    <property type="match status" value="1"/>
</dbReference>
<keyword evidence="4 7" id="KW-1133">Transmembrane helix</keyword>
<feature type="transmembrane region" description="Helical" evidence="7">
    <location>
        <begin position="224"/>
        <end position="246"/>
    </location>
</feature>
<feature type="transmembrane region" description="Helical" evidence="7">
    <location>
        <begin position="189"/>
        <end position="212"/>
    </location>
</feature>
<dbReference type="SUPFAM" id="SSF53850">
    <property type="entry name" value="Periplasmic binding protein-like II"/>
    <property type="match status" value="1"/>
</dbReference>
<evidence type="ECO:0000256" key="7">
    <source>
        <dbReference type="SAM" id="Phobius"/>
    </source>
</evidence>
<feature type="transmembrane region" description="Helical" evidence="7">
    <location>
        <begin position="12"/>
        <end position="34"/>
    </location>
</feature>
<accession>A0ABZ0SC29</accession>
<dbReference type="PANTHER" id="PTHR42865">
    <property type="entry name" value="PROTON/GLUTAMATE-ASPARTATE SYMPORTER"/>
    <property type="match status" value="1"/>
</dbReference>
<proteinExistence type="predicted"/>
<evidence type="ECO:0000256" key="6">
    <source>
        <dbReference type="SAM" id="MobiDB-lite"/>
    </source>
</evidence>